<evidence type="ECO:0000256" key="4">
    <source>
        <dbReference type="ARBA" id="ARBA00022691"/>
    </source>
</evidence>
<feature type="domain" description="B12-binding" evidence="8">
    <location>
        <begin position="1"/>
        <end position="171"/>
    </location>
</feature>
<comment type="cofactor">
    <cofactor evidence="1">
        <name>[4Fe-4S] cluster</name>
        <dbReference type="ChEBI" id="CHEBI:49883"/>
    </cofactor>
</comment>
<dbReference type="PROSITE" id="PS51332">
    <property type="entry name" value="B12_BINDING"/>
    <property type="match status" value="1"/>
</dbReference>
<dbReference type="InterPro" id="IPR023404">
    <property type="entry name" value="rSAM_horseshoe"/>
</dbReference>
<dbReference type="AlphaFoldDB" id="A0A0G0PYL7"/>
<dbReference type="InterPro" id="IPR006638">
    <property type="entry name" value="Elp3/MiaA/NifB-like_rSAM"/>
</dbReference>
<feature type="domain" description="Radical SAM core" evidence="9">
    <location>
        <begin position="217"/>
        <end position="458"/>
    </location>
</feature>
<dbReference type="GO" id="GO:0051539">
    <property type="term" value="F:4 iron, 4 sulfur cluster binding"/>
    <property type="evidence" value="ECO:0007669"/>
    <property type="project" value="UniProtKB-KW"/>
</dbReference>
<accession>A0A0G0PYL7</accession>
<dbReference type="CDD" id="cd02068">
    <property type="entry name" value="radical_SAM_B12_BD"/>
    <property type="match status" value="1"/>
</dbReference>
<dbReference type="PROSITE" id="PS51918">
    <property type="entry name" value="RADICAL_SAM"/>
    <property type="match status" value="1"/>
</dbReference>
<dbReference type="PANTHER" id="PTHR43409">
    <property type="entry name" value="ANAEROBIC MAGNESIUM-PROTOPORPHYRIN IX MONOMETHYL ESTER CYCLASE-RELATED"/>
    <property type="match status" value="1"/>
</dbReference>
<dbReference type="CDD" id="cd01335">
    <property type="entry name" value="Radical_SAM"/>
    <property type="match status" value="1"/>
</dbReference>
<dbReference type="Pfam" id="PF04055">
    <property type="entry name" value="Radical_SAM"/>
    <property type="match status" value="1"/>
</dbReference>
<comment type="caution">
    <text evidence="10">The sequence shown here is derived from an EMBL/GenBank/DDBJ whole genome shotgun (WGS) entry which is preliminary data.</text>
</comment>
<dbReference type="Pfam" id="PF02310">
    <property type="entry name" value="B12-binding"/>
    <property type="match status" value="1"/>
</dbReference>
<dbReference type="SFLD" id="SFLDG01123">
    <property type="entry name" value="methyltransferase_(Class_B)"/>
    <property type="match status" value="1"/>
</dbReference>
<evidence type="ECO:0000259" key="9">
    <source>
        <dbReference type="PROSITE" id="PS51918"/>
    </source>
</evidence>
<protein>
    <submittedName>
        <fullName evidence="10">Radical SAM domain protein</fullName>
    </submittedName>
</protein>
<keyword evidence="2" id="KW-0489">Methyltransferase</keyword>
<dbReference type="PANTHER" id="PTHR43409:SF7">
    <property type="entry name" value="BLL1977 PROTEIN"/>
    <property type="match status" value="1"/>
</dbReference>
<keyword evidence="6" id="KW-0408">Iron</keyword>
<dbReference type="InterPro" id="IPR058240">
    <property type="entry name" value="rSAM_sf"/>
</dbReference>
<dbReference type="SFLD" id="SFLDG01082">
    <property type="entry name" value="B12-binding_domain_containing"/>
    <property type="match status" value="1"/>
</dbReference>
<evidence type="ECO:0000256" key="7">
    <source>
        <dbReference type="ARBA" id="ARBA00023014"/>
    </source>
</evidence>
<dbReference type="Proteomes" id="UP000034539">
    <property type="component" value="Unassembled WGS sequence"/>
</dbReference>
<dbReference type="InterPro" id="IPR051198">
    <property type="entry name" value="BchE-like"/>
</dbReference>
<dbReference type="EMBL" id="LBXN01000020">
    <property type="protein sequence ID" value="KKR33239.1"/>
    <property type="molecule type" value="Genomic_DNA"/>
</dbReference>
<keyword evidence="5" id="KW-0479">Metal-binding</keyword>
<keyword evidence="7" id="KW-0411">Iron-sulfur</keyword>
<dbReference type="InterPro" id="IPR007197">
    <property type="entry name" value="rSAM"/>
</dbReference>
<evidence type="ECO:0000256" key="6">
    <source>
        <dbReference type="ARBA" id="ARBA00023004"/>
    </source>
</evidence>
<reference evidence="10 11" key="1">
    <citation type="journal article" date="2015" name="Nature">
        <title>rRNA introns, odd ribosomes, and small enigmatic genomes across a large radiation of phyla.</title>
        <authorList>
            <person name="Brown C.T."/>
            <person name="Hug L.A."/>
            <person name="Thomas B.C."/>
            <person name="Sharon I."/>
            <person name="Castelle C.J."/>
            <person name="Singh A."/>
            <person name="Wilkins M.J."/>
            <person name="Williams K.H."/>
            <person name="Banfield J.F."/>
        </authorList>
    </citation>
    <scope>NUCLEOTIDE SEQUENCE [LARGE SCALE GENOMIC DNA]</scope>
</reference>
<evidence type="ECO:0000313" key="10">
    <source>
        <dbReference type="EMBL" id="KKR33239.1"/>
    </source>
</evidence>
<dbReference type="Gene3D" id="3.40.50.280">
    <property type="entry name" value="Cobalamin-binding domain"/>
    <property type="match status" value="1"/>
</dbReference>
<evidence type="ECO:0000256" key="5">
    <source>
        <dbReference type="ARBA" id="ARBA00022723"/>
    </source>
</evidence>
<keyword evidence="3" id="KW-0808">Transferase</keyword>
<dbReference type="SUPFAM" id="SSF52242">
    <property type="entry name" value="Cobalamin (vitamin B12)-binding domain"/>
    <property type="match status" value="1"/>
</dbReference>
<dbReference type="SMART" id="SM00729">
    <property type="entry name" value="Elp3"/>
    <property type="match status" value="1"/>
</dbReference>
<dbReference type="SUPFAM" id="SSF102114">
    <property type="entry name" value="Radical SAM enzymes"/>
    <property type="match status" value="1"/>
</dbReference>
<dbReference type="Gene3D" id="3.80.30.20">
    <property type="entry name" value="tm_1862 like domain"/>
    <property type="match status" value="1"/>
</dbReference>
<evidence type="ECO:0000256" key="1">
    <source>
        <dbReference type="ARBA" id="ARBA00001966"/>
    </source>
</evidence>
<proteinExistence type="predicted"/>
<evidence type="ECO:0000256" key="3">
    <source>
        <dbReference type="ARBA" id="ARBA00022679"/>
    </source>
</evidence>
<dbReference type="InterPro" id="IPR036724">
    <property type="entry name" value="Cobalamin-bd_sf"/>
</dbReference>
<gene>
    <name evidence="10" type="ORF">UT63_C0020G0009</name>
</gene>
<dbReference type="GO" id="GO:0046872">
    <property type="term" value="F:metal ion binding"/>
    <property type="evidence" value="ECO:0007669"/>
    <property type="project" value="UniProtKB-KW"/>
</dbReference>
<name>A0A0G0PYL7_9BACT</name>
<evidence type="ECO:0000259" key="8">
    <source>
        <dbReference type="PROSITE" id="PS51332"/>
    </source>
</evidence>
<evidence type="ECO:0000256" key="2">
    <source>
        <dbReference type="ARBA" id="ARBA00022603"/>
    </source>
</evidence>
<evidence type="ECO:0000313" key="11">
    <source>
        <dbReference type="Proteomes" id="UP000034539"/>
    </source>
</evidence>
<dbReference type="GO" id="GO:0005829">
    <property type="term" value="C:cytosol"/>
    <property type="evidence" value="ECO:0007669"/>
    <property type="project" value="TreeGrafter"/>
</dbReference>
<keyword evidence="4" id="KW-0949">S-adenosyl-L-methionine</keyword>
<dbReference type="SFLD" id="SFLDS00029">
    <property type="entry name" value="Radical_SAM"/>
    <property type="match status" value="1"/>
</dbReference>
<dbReference type="GO" id="GO:0031419">
    <property type="term" value="F:cobalamin binding"/>
    <property type="evidence" value="ECO:0007669"/>
    <property type="project" value="InterPro"/>
</dbReference>
<dbReference type="GO" id="GO:0003824">
    <property type="term" value="F:catalytic activity"/>
    <property type="evidence" value="ECO:0007669"/>
    <property type="project" value="InterPro"/>
</dbReference>
<organism evidence="10 11">
    <name type="scientific">Candidatus Gottesmanbacteria bacterium GW2011_GWC2_39_8</name>
    <dbReference type="NCBI Taxonomy" id="1618450"/>
    <lineage>
        <taxon>Bacteria</taxon>
        <taxon>Candidatus Gottesmaniibacteriota</taxon>
    </lineage>
</organism>
<sequence>MKILFVWPCNTNANWVPLGISILSALAKKEGHEVDFFDTTFYRITHRGYVDTTKESVKQGQYIKTDFEKIINFQDKTFEDVSSEFQKKVSTFNPDIIAMSLMTQFYELGKDLLASLKGEALNIPVVVGGPHAQVAAEEILQGNCFHIACIGEGEEPFISLLEKMERGQDYTTIPGLWVKTSKGLIKNETSVMRNLNENPCPDLEIFDDRYFYQPYLTGVYRIASYEMQRGCPYKCTYCINEFLQKNVRGKGKYSRRRDISKVIADLKVFKEKYKLEIIRYVDETFLLLPEEELIDFGEMYKSEIGLPFFITTRPESITTKKAQILSDMGCSAVSIGIEHGNPVLREKVLGRKMSDESIIAGFKNLRDCCIRSSGYNLLGIPQETRKTLFDTVMLNRKADPDSITAFLLFPYRKTAIHTLSIEKGFITSEFNDEIPFHDFRDSVLNLPDLSKEELSGFKRVFAPYVYLPKFLYPLIERGEKDDDAGNEISLKLNEIVLDLQKNRESTKVQLSILESLRRSKQKS</sequence>
<dbReference type="InterPro" id="IPR034466">
    <property type="entry name" value="Methyltransferase_Class_B"/>
</dbReference>
<dbReference type="InterPro" id="IPR006158">
    <property type="entry name" value="Cobalamin-bd"/>
</dbReference>